<protein>
    <submittedName>
        <fullName evidence="1">Uncharacterized protein</fullName>
    </submittedName>
</protein>
<reference evidence="1" key="1">
    <citation type="submission" date="2014-05" db="EMBL/GenBank/DDBJ databases">
        <authorList>
            <person name="Chronopoulou M."/>
        </authorList>
    </citation>
    <scope>NUCLEOTIDE SEQUENCE</scope>
    <source>
        <tissue evidence="1">Whole organism</tissue>
    </source>
</reference>
<accession>A0A0K2UPT6</accession>
<dbReference type="AlphaFoldDB" id="A0A0K2UPT6"/>
<proteinExistence type="predicted"/>
<evidence type="ECO:0000313" key="1">
    <source>
        <dbReference type="EMBL" id="CDW39746.1"/>
    </source>
</evidence>
<organism evidence="1">
    <name type="scientific">Lepeophtheirus salmonis</name>
    <name type="common">Salmon louse</name>
    <name type="synonym">Caligus salmonis</name>
    <dbReference type="NCBI Taxonomy" id="72036"/>
    <lineage>
        <taxon>Eukaryota</taxon>
        <taxon>Metazoa</taxon>
        <taxon>Ecdysozoa</taxon>
        <taxon>Arthropoda</taxon>
        <taxon>Crustacea</taxon>
        <taxon>Multicrustacea</taxon>
        <taxon>Hexanauplia</taxon>
        <taxon>Copepoda</taxon>
        <taxon>Siphonostomatoida</taxon>
        <taxon>Caligidae</taxon>
        <taxon>Lepeophtheirus</taxon>
    </lineage>
</organism>
<name>A0A0K2UPT6_LEPSM</name>
<sequence length="63" mass="7500">MVNLLIAFKKIICSLQFKHEDFGTETKWTNRELKRRILRKCAIPSLGLIIEVSIKKRTSQWLR</sequence>
<dbReference type="EMBL" id="HACA01022385">
    <property type="protein sequence ID" value="CDW39746.1"/>
    <property type="molecule type" value="Transcribed_RNA"/>
</dbReference>